<keyword evidence="1" id="KW-0472">Membrane</keyword>
<sequence length="229" mass="26084">MAYYGQYGSKGVSMMEKGTVSPVYLRLRKQVKLPIGSPVRLGDIARILAEPELEPGLLGLVLDRPEYSDGNLIVIDMLLVIACIRRKYPSIRVEVLGEPHVLVEMVSSEKKPSLILFAIVWLLLFFGAGLTIMNFHADVSMPAVQVRIVEMLTGKKDDHPYLFQGAYSIGIGFGMIIFFNHLFKKKWNEEPTPLEVEMYLYQENLNQYVVAEEYEKMRKAEVFGKEKHP</sequence>
<dbReference type="Pfam" id="PF12164">
    <property type="entry name" value="SporV_AA"/>
    <property type="match status" value="1"/>
</dbReference>
<accession>A0A369BNK5</accession>
<dbReference type="InterPro" id="IPR038548">
    <property type="entry name" value="SporV_AA_N_sf"/>
</dbReference>
<feature type="transmembrane region" description="Helical" evidence="1">
    <location>
        <begin position="114"/>
        <end position="137"/>
    </location>
</feature>
<dbReference type="EMBL" id="QPJW01000001">
    <property type="protein sequence ID" value="RCX23199.1"/>
    <property type="molecule type" value="Genomic_DNA"/>
</dbReference>
<feature type="transmembrane region" description="Helical" evidence="1">
    <location>
        <begin position="161"/>
        <end position="183"/>
    </location>
</feature>
<name>A0A369BNK5_9BACL</name>
<dbReference type="Proteomes" id="UP000253090">
    <property type="component" value="Unassembled WGS sequence"/>
</dbReference>
<dbReference type="Gene3D" id="2.60.480.10">
    <property type="entry name" value="eubacterium ventriosum atcc domain"/>
    <property type="match status" value="1"/>
</dbReference>
<evidence type="ECO:0000256" key="1">
    <source>
        <dbReference type="SAM" id="Phobius"/>
    </source>
</evidence>
<evidence type="ECO:0000259" key="2">
    <source>
        <dbReference type="Pfam" id="PF12164"/>
    </source>
</evidence>
<organism evidence="3 4">
    <name type="scientific">Fontibacillus phaseoli</name>
    <dbReference type="NCBI Taxonomy" id="1416533"/>
    <lineage>
        <taxon>Bacteria</taxon>
        <taxon>Bacillati</taxon>
        <taxon>Bacillota</taxon>
        <taxon>Bacilli</taxon>
        <taxon>Bacillales</taxon>
        <taxon>Paenibacillaceae</taxon>
        <taxon>Fontibacillus</taxon>
    </lineage>
</organism>
<comment type="caution">
    <text evidence="3">The sequence shown here is derived from an EMBL/GenBank/DDBJ whole genome shotgun (WGS) entry which is preliminary data.</text>
</comment>
<evidence type="ECO:0000313" key="3">
    <source>
        <dbReference type="EMBL" id="RCX23199.1"/>
    </source>
</evidence>
<feature type="domain" description="Stage V sporulation protein AA" evidence="2">
    <location>
        <begin position="23"/>
        <end position="106"/>
    </location>
</feature>
<keyword evidence="1" id="KW-1133">Transmembrane helix</keyword>
<protein>
    <submittedName>
        <fullName evidence="3">Stage V sporulation protein AA</fullName>
    </submittedName>
</protein>
<keyword evidence="4" id="KW-1185">Reference proteome</keyword>
<dbReference type="AlphaFoldDB" id="A0A369BNK5"/>
<keyword evidence="1" id="KW-0812">Transmembrane</keyword>
<reference evidence="3 4" key="1">
    <citation type="submission" date="2018-07" db="EMBL/GenBank/DDBJ databases">
        <title>Genomic Encyclopedia of Type Strains, Phase III (KMG-III): the genomes of soil and plant-associated and newly described type strains.</title>
        <authorList>
            <person name="Whitman W."/>
        </authorList>
    </citation>
    <scope>NUCLEOTIDE SEQUENCE [LARGE SCALE GENOMIC DNA]</scope>
    <source>
        <strain evidence="3 4">CECT 8333</strain>
    </source>
</reference>
<evidence type="ECO:0000313" key="4">
    <source>
        <dbReference type="Proteomes" id="UP000253090"/>
    </source>
</evidence>
<dbReference type="InterPro" id="IPR021997">
    <property type="entry name" value="SporV_AA"/>
</dbReference>
<proteinExistence type="predicted"/>
<gene>
    <name evidence="3" type="ORF">DFP94_101793</name>
</gene>